<proteinExistence type="predicted"/>
<comment type="caution">
    <text evidence="1">The sequence shown here is derived from an EMBL/GenBank/DDBJ whole genome shotgun (WGS) entry which is preliminary data.</text>
</comment>
<organism evidence="1 2">
    <name type="scientific">Nephila pilipes</name>
    <name type="common">Giant wood spider</name>
    <name type="synonym">Nephila maculata</name>
    <dbReference type="NCBI Taxonomy" id="299642"/>
    <lineage>
        <taxon>Eukaryota</taxon>
        <taxon>Metazoa</taxon>
        <taxon>Ecdysozoa</taxon>
        <taxon>Arthropoda</taxon>
        <taxon>Chelicerata</taxon>
        <taxon>Arachnida</taxon>
        <taxon>Araneae</taxon>
        <taxon>Araneomorphae</taxon>
        <taxon>Entelegynae</taxon>
        <taxon>Araneoidea</taxon>
        <taxon>Nephilidae</taxon>
        <taxon>Nephila</taxon>
    </lineage>
</organism>
<evidence type="ECO:0000313" key="2">
    <source>
        <dbReference type="Proteomes" id="UP000887013"/>
    </source>
</evidence>
<dbReference type="Proteomes" id="UP000887013">
    <property type="component" value="Unassembled WGS sequence"/>
</dbReference>
<reference evidence="1" key="1">
    <citation type="submission" date="2020-08" db="EMBL/GenBank/DDBJ databases">
        <title>Multicomponent nature underlies the extraordinary mechanical properties of spider dragline silk.</title>
        <authorList>
            <person name="Kono N."/>
            <person name="Nakamura H."/>
            <person name="Mori M."/>
            <person name="Yoshida Y."/>
            <person name="Ohtoshi R."/>
            <person name="Malay A.D."/>
            <person name="Moran D.A.P."/>
            <person name="Tomita M."/>
            <person name="Numata K."/>
            <person name="Arakawa K."/>
        </authorList>
    </citation>
    <scope>NUCLEOTIDE SEQUENCE</scope>
</reference>
<name>A0A8X6PHK2_NEPPI</name>
<keyword evidence="2" id="KW-1185">Reference proteome</keyword>
<protein>
    <submittedName>
        <fullName evidence="1">Uncharacterized protein</fullName>
    </submittedName>
</protein>
<dbReference type="AlphaFoldDB" id="A0A8X6PHK2"/>
<evidence type="ECO:0000313" key="1">
    <source>
        <dbReference type="EMBL" id="GFT67693.1"/>
    </source>
</evidence>
<accession>A0A8X6PHK2</accession>
<dbReference type="OrthoDB" id="6420109at2759"/>
<sequence>MYFGITIILRPEEYFSIPQISSVWILLASNYIAYLGQTLSGSFLYEASEDLWFKVQEALISENEFSNLQQKLLSVLEKGLYLTVWKIVPIKRNFILASLGTVLTYCLLIDNLRSS</sequence>
<dbReference type="EMBL" id="BMAW01115798">
    <property type="protein sequence ID" value="GFT67693.1"/>
    <property type="molecule type" value="Genomic_DNA"/>
</dbReference>
<gene>
    <name evidence="1" type="primary">AVEN_77099_1</name>
    <name evidence="1" type="ORF">NPIL_614761</name>
</gene>